<evidence type="ECO:0000313" key="6">
    <source>
        <dbReference type="EMBL" id="GLK50885.1"/>
    </source>
</evidence>
<comment type="caution">
    <text evidence="6">The sequence shown here is derived from an EMBL/GenBank/DDBJ whole genome shotgun (WGS) entry which is preliminary data.</text>
</comment>
<keyword evidence="3" id="KW-0413">Isomerase</keyword>
<sequence length="285" mass="30644">MKSLITAAFVTAGCLTGAAMAQTGSDWRAVDPEDLLLIEVEDGMIAIELAGWIAPNHAARMRQAARDGFFDGRDFYRVIDGFVAQAGRGEEADSIELPQYPALAGEFTVPAGSVTFTPMTDADLYAPTVGHVDGFPAAMNEAGSEVWPIHCPGTVAMARGNEPDSGDVEFYIVIGQGPRHLDRIMSVFGRVIDGMEHVQALHRGDPAVNSGVIADPAERDTILSVRVAADLPEAVRPAYEIMRTDSQAFHDAKAARRNRTHPFFFETPPAVIEACHMPAAVRRAG</sequence>
<dbReference type="EMBL" id="BSFE01000001">
    <property type="protein sequence ID" value="GLK50885.1"/>
    <property type="molecule type" value="Genomic_DNA"/>
</dbReference>
<proteinExistence type="predicted"/>
<feature type="domain" description="PPIase cyclophilin-type" evidence="5">
    <location>
        <begin position="34"/>
        <end position="227"/>
    </location>
</feature>
<dbReference type="InterPro" id="IPR002130">
    <property type="entry name" value="Cyclophilin-type_PPIase_dom"/>
</dbReference>
<keyword evidence="7" id="KW-1185">Reference proteome</keyword>
<feature type="signal peptide" evidence="4">
    <location>
        <begin position="1"/>
        <end position="21"/>
    </location>
</feature>
<protein>
    <recommendedName>
        <fullName evidence="1">peptidylprolyl isomerase</fullName>
        <ecNumber evidence="1">5.2.1.8</ecNumber>
    </recommendedName>
</protein>
<dbReference type="PROSITE" id="PS50072">
    <property type="entry name" value="CSA_PPIASE_2"/>
    <property type="match status" value="1"/>
</dbReference>
<accession>A0A9W6IKR2</accession>
<gene>
    <name evidence="6" type="ORF">GCM10017621_03930</name>
</gene>
<evidence type="ECO:0000256" key="3">
    <source>
        <dbReference type="ARBA" id="ARBA00023235"/>
    </source>
</evidence>
<dbReference type="PANTHER" id="PTHR43246">
    <property type="entry name" value="PEPTIDYL-PROLYL CIS-TRANS ISOMERASE CYP38, CHLOROPLASTIC"/>
    <property type="match status" value="1"/>
</dbReference>
<dbReference type="InterPro" id="IPR029000">
    <property type="entry name" value="Cyclophilin-like_dom_sf"/>
</dbReference>
<evidence type="ECO:0000256" key="1">
    <source>
        <dbReference type="ARBA" id="ARBA00013194"/>
    </source>
</evidence>
<evidence type="ECO:0000256" key="4">
    <source>
        <dbReference type="SAM" id="SignalP"/>
    </source>
</evidence>
<keyword evidence="2" id="KW-0697">Rotamase</keyword>
<dbReference type="Proteomes" id="UP001143486">
    <property type="component" value="Unassembled WGS sequence"/>
</dbReference>
<dbReference type="RefSeq" id="WP_271185282.1">
    <property type="nucleotide sequence ID" value="NZ_BSFE01000001.1"/>
</dbReference>
<dbReference type="InterPro" id="IPR044665">
    <property type="entry name" value="E_coli_cyclophilin_A-like"/>
</dbReference>
<evidence type="ECO:0000256" key="2">
    <source>
        <dbReference type="ARBA" id="ARBA00023110"/>
    </source>
</evidence>
<dbReference type="Pfam" id="PF00160">
    <property type="entry name" value="Pro_isomerase"/>
    <property type="match status" value="1"/>
</dbReference>
<reference evidence="6" key="2">
    <citation type="submission" date="2023-01" db="EMBL/GenBank/DDBJ databases">
        <authorList>
            <person name="Sun Q."/>
            <person name="Evtushenko L."/>
        </authorList>
    </citation>
    <scope>NUCLEOTIDE SEQUENCE</scope>
    <source>
        <strain evidence="6">VKM B-1513</strain>
    </source>
</reference>
<evidence type="ECO:0000313" key="7">
    <source>
        <dbReference type="Proteomes" id="UP001143486"/>
    </source>
</evidence>
<organism evidence="6 7">
    <name type="scientific">Maricaulis virginensis</name>
    <dbReference type="NCBI Taxonomy" id="144022"/>
    <lineage>
        <taxon>Bacteria</taxon>
        <taxon>Pseudomonadati</taxon>
        <taxon>Pseudomonadota</taxon>
        <taxon>Alphaproteobacteria</taxon>
        <taxon>Maricaulales</taxon>
        <taxon>Maricaulaceae</taxon>
        <taxon>Maricaulis</taxon>
    </lineage>
</organism>
<keyword evidence="4" id="KW-0732">Signal</keyword>
<dbReference type="EC" id="5.2.1.8" evidence="1"/>
<dbReference type="GO" id="GO:0003755">
    <property type="term" value="F:peptidyl-prolyl cis-trans isomerase activity"/>
    <property type="evidence" value="ECO:0007669"/>
    <property type="project" value="UniProtKB-KW"/>
</dbReference>
<dbReference type="AlphaFoldDB" id="A0A9W6IKR2"/>
<feature type="chain" id="PRO_5040851018" description="peptidylprolyl isomerase" evidence="4">
    <location>
        <begin position="22"/>
        <end position="285"/>
    </location>
</feature>
<dbReference type="Gene3D" id="2.40.100.10">
    <property type="entry name" value="Cyclophilin-like"/>
    <property type="match status" value="1"/>
</dbReference>
<evidence type="ECO:0000259" key="5">
    <source>
        <dbReference type="PROSITE" id="PS50072"/>
    </source>
</evidence>
<dbReference type="CDD" id="cd00317">
    <property type="entry name" value="cyclophilin"/>
    <property type="match status" value="1"/>
</dbReference>
<name>A0A9W6IKR2_9PROT</name>
<dbReference type="SUPFAM" id="SSF50891">
    <property type="entry name" value="Cyclophilin-like"/>
    <property type="match status" value="1"/>
</dbReference>
<reference evidence="6" key="1">
    <citation type="journal article" date="2014" name="Int. J. Syst. Evol. Microbiol.">
        <title>Complete genome sequence of Corynebacterium casei LMG S-19264T (=DSM 44701T), isolated from a smear-ripened cheese.</title>
        <authorList>
            <consortium name="US DOE Joint Genome Institute (JGI-PGF)"/>
            <person name="Walter F."/>
            <person name="Albersmeier A."/>
            <person name="Kalinowski J."/>
            <person name="Ruckert C."/>
        </authorList>
    </citation>
    <scope>NUCLEOTIDE SEQUENCE</scope>
    <source>
        <strain evidence="6">VKM B-1513</strain>
    </source>
</reference>